<dbReference type="Proteomes" id="UP000008363">
    <property type="component" value="Unassembled WGS sequence"/>
</dbReference>
<dbReference type="OrthoDB" id="9781848at2"/>
<keyword evidence="1 4" id="KW-0808">Transferase</keyword>
<protein>
    <submittedName>
        <fullName evidence="4">Putative acetyltransferase</fullName>
    </submittedName>
</protein>
<evidence type="ECO:0000256" key="1">
    <source>
        <dbReference type="ARBA" id="ARBA00022679"/>
    </source>
</evidence>
<dbReference type="SUPFAM" id="SSF55729">
    <property type="entry name" value="Acyl-CoA N-acyltransferases (Nat)"/>
    <property type="match status" value="1"/>
</dbReference>
<organism evidence="4 5">
    <name type="scientific">Gordonia rhizosphera NBRC 16068</name>
    <dbReference type="NCBI Taxonomy" id="1108045"/>
    <lineage>
        <taxon>Bacteria</taxon>
        <taxon>Bacillati</taxon>
        <taxon>Actinomycetota</taxon>
        <taxon>Actinomycetes</taxon>
        <taxon>Mycobacteriales</taxon>
        <taxon>Gordoniaceae</taxon>
        <taxon>Gordonia</taxon>
    </lineage>
</organism>
<dbReference type="GO" id="GO:0016747">
    <property type="term" value="F:acyltransferase activity, transferring groups other than amino-acyl groups"/>
    <property type="evidence" value="ECO:0007669"/>
    <property type="project" value="InterPro"/>
</dbReference>
<keyword evidence="5" id="KW-1185">Reference proteome</keyword>
<reference evidence="4 5" key="1">
    <citation type="submission" date="2012-08" db="EMBL/GenBank/DDBJ databases">
        <title>Whole genome shotgun sequence of Gordonia rhizosphera NBRC 16068.</title>
        <authorList>
            <person name="Takarada H."/>
            <person name="Isaki S."/>
            <person name="Hosoyama A."/>
            <person name="Tsuchikane K."/>
            <person name="Katsumata H."/>
            <person name="Baba S."/>
            <person name="Ohji S."/>
            <person name="Yamazaki S."/>
            <person name="Fujita N."/>
        </authorList>
    </citation>
    <scope>NUCLEOTIDE SEQUENCE [LARGE SCALE GENOMIC DNA]</scope>
    <source>
        <strain evidence="4 5">NBRC 16068</strain>
    </source>
</reference>
<comment type="caution">
    <text evidence="4">The sequence shown here is derived from an EMBL/GenBank/DDBJ whole genome shotgun (WGS) entry which is preliminary data.</text>
</comment>
<gene>
    <name evidence="4" type="ORF">GORHZ_074_00080</name>
</gene>
<dbReference type="PANTHER" id="PTHR43877">
    <property type="entry name" value="AMINOALKYLPHOSPHONATE N-ACETYLTRANSFERASE-RELATED-RELATED"/>
    <property type="match status" value="1"/>
</dbReference>
<dbReference type="InterPro" id="IPR050832">
    <property type="entry name" value="Bact_Acetyltransf"/>
</dbReference>
<evidence type="ECO:0000313" key="5">
    <source>
        <dbReference type="Proteomes" id="UP000008363"/>
    </source>
</evidence>
<name>K6VSN6_9ACTN</name>
<evidence type="ECO:0000259" key="3">
    <source>
        <dbReference type="PROSITE" id="PS51186"/>
    </source>
</evidence>
<dbReference type="Gene3D" id="3.40.630.30">
    <property type="match status" value="1"/>
</dbReference>
<dbReference type="RefSeq" id="WP_006332303.1">
    <property type="nucleotide sequence ID" value="NZ_BAHC01000074.1"/>
</dbReference>
<keyword evidence="2" id="KW-0012">Acyltransferase</keyword>
<feature type="domain" description="N-acetyltransferase" evidence="3">
    <location>
        <begin position="14"/>
        <end position="170"/>
    </location>
</feature>
<sequence>MTPAEMSGDGDRVFRLRRAVVSDALPFSELRARVVDEGRFLGAEPPLDVARSAEQFTQLMADGDSRTVVAVDRSDRIVGAISMFPGVPGVVTFGMFVAPECRRQGIGAALVGAVIDWARGRGAHKVILEVWPHNTAAIELYTSCGFVPEGLRRRHYRRRNGELWDIMEMALLLEEDAPVTPGSGDSS</sequence>
<dbReference type="InterPro" id="IPR016181">
    <property type="entry name" value="Acyl_CoA_acyltransferase"/>
</dbReference>
<evidence type="ECO:0000313" key="4">
    <source>
        <dbReference type="EMBL" id="GAB89900.1"/>
    </source>
</evidence>
<accession>K6VSN6</accession>
<dbReference type="AlphaFoldDB" id="K6VSN6"/>
<dbReference type="eggNOG" id="COG0456">
    <property type="taxonomic scope" value="Bacteria"/>
</dbReference>
<dbReference type="PROSITE" id="PS51186">
    <property type="entry name" value="GNAT"/>
    <property type="match status" value="1"/>
</dbReference>
<dbReference type="CDD" id="cd04301">
    <property type="entry name" value="NAT_SF"/>
    <property type="match status" value="1"/>
</dbReference>
<proteinExistence type="predicted"/>
<dbReference type="InterPro" id="IPR000182">
    <property type="entry name" value="GNAT_dom"/>
</dbReference>
<dbReference type="Pfam" id="PF00583">
    <property type="entry name" value="Acetyltransf_1"/>
    <property type="match status" value="1"/>
</dbReference>
<dbReference type="STRING" id="1108045.GORHZ_074_00080"/>
<dbReference type="EMBL" id="BAHC01000074">
    <property type="protein sequence ID" value="GAB89900.1"/>
    <property type="molecule type" value="Genomic_DNA"/>
</dbReference>
<evidence type="ECO:0000256" key="2">
    <source>
        <dbReference type="ARBA" id="ARBA00023315"/>
    </source>
</evidence>